<keyword evidence="1" id="KW-0813">Transport</keyword>
<protein>
    <recommendedName>
        <fullName evidence="5">Blue (type 1) copper domain-containing protein</fullName>
    </recommendedName>
</protein>
<evidence type="ECO:0000256" key="2">
    <source>
        <dbReference type="ARBA" id="ARBA00022723"/>
    </source>
</evidence>
<proteinExistence type="predicted"/>
<evidence type="ECO:0000256" key="1">
    <source>
        <dbReference type="ARBA" id="ARBA00022448"/>
    </source>
</evidence>
<feature type="domain" description="Blue (type 1) copper" evidence="5">
    <location>
        <begin position="69"/>
        <end position="156"/>
    </location>
</feature>
<organism evidence="6">
    <name type="scientific">Caldiarchaeum subterraneum</name>
    <dbReference type="NCBI Taxonomy" id="311458"/>
    <lineage>
        <taxon>Archaea</taxon>
        <taxon>Nitrososphaerota</taxon>
        <taxon>Candidatus Caldarchaeales</taxon>
        <taxon>Candidatus Caldarchaeaceae</taxon>
        <taxon>Candidatus Caldarchaeum</taxon>
    </lineage>
</organism>
<evidence type="ECO:0000259" key="5">
    <source>
        <dbReference type="Pfam" id="PF00127"/>
    </source>
</evidence>
<dbReference type="GO" id="GO:0009055">
    <property type="term" value="F:electron transfer activity"/>
    <property type="evidence" value="ECO:0007669"/>
    <property type="project" value="InterPro"/>
</dbReference>
<dbReference type="AlphaFoldDB" id="A0A7C5Q503"/>
<dbReference type="PROSITE" id="PS00196">
    <property type="entry name" value="COPPER_BLUE"/>
    <property type="match status" value="1"/>
</dbReference>
<dbReference type="InterPro" id="IPR050845">
    <property type="entry name" value="Cu-binding_ET"/>
</dbReference>
<dbReference type="Pfam" id="PF00127">
    <property type="entry name" value="Copper-bind"/>
    <property type="match status" value="1"/>
</dbReference>
<dbReference type="Gene3D" id="2.60.40.420">
    <property type="entry name" value="Cupredoxins - blue copper proteins"/>
    <property type="match status" value="1"/>
</dbReference>
<dbReference type="InterPro" id="IPR000923">
    <property type="entry name" value="BlueCu_1"/>
</dbReference>
<dbReference type="EMBL" id="DRWN01000063">
    <property type="protein sequence ID" value="HHK68969.1"/>
    <property type="molecule type" value="Genomic_DNA"/>
</dbReference>
<accession>A0A7C5Q503</accession>
<name>A0A7C5Q503_CALS0</name>
<comment type="caution">
    <text evidence="6">The sequence shown here is derived from an EMBL/GenBank/DDBJ whole genome shotgun (WGS) entry which is preliminary data.</text>
</comment>
<dbReference type="SUPFAM" id="SSF49503">
    <property type="entry name" value="Cupredoxins"/>
    <property type="match status" value="1"/>
</dbReference>
<dbReference type="InterPro" id="IPR008972">
    <property type="entry name" value="Cupredoxin"/>
</dbReference>
<dbReference type="PANTHER" id="PTHR38439">
    <property type="entry name" value="AURACYANIN-B"/>
    <property type="match status" value="1"/>
</dbReference>
<evidence type="ECO:0000313" key="6">
    <source>
        <dbReference type="EMBL" id="HHK68969.1"/>
    </source>
</evidence>
<evidence type="ECO:0000256" key="4">
    <source>
        <dbReference type="ARBA" id="ARBA00023008"/>
    </source>
</evidence>
<evidence type="ECO:0000256" key="3">
    <source>
        <dbReference type="ARBA" id="ARBA00022982"/>
    </source>
</evidence>
<sequence>MDSVMIASFLALVAGLGLIGGIAAVLIMPPAPPVITEPPTVEIHLIATEVGGKFLFGHEDGEPSEPGPTVKVKVGDVVKITLEVKGKIPHSFAVARDKTSTSQVLFYSQLGTPSRPVEPGKSASIVFKPNAPGEYYYICTVPNHAELGMWGKFIVEK</sequence>
<dbReference type="InterPro" id="IPR028871">
    <property type="entry name" value="BlueCu_1_BS"/>
</dbReference>
<reference evidence="6" key="1">
    <citation type="journal article" date="2020" name="mSystems">
        <title>Genome- and Community-Level Interaction Insights into Carbon Utilization and Element Cycling Functions of Hydrothermarchaeota in Hydrothermal Sediment.</title>
        <authorList>
            <person name="Zhou Z."/>
            <person name="Liu Y."/>
            <person name="Xu W."/>
            <person name="Pan J."/>
            <person name="Luo Z.H."/>
            <person name="Li M."/>
        </authorList>
    </citation>
    <scope>NUCLEOTIDE SEQUENCE [LARGE SCALE GENOMIC DNA]</scope>
    <source>
        <strain evidence="6">SpSt-1056</strain>
    </source>
</reference>
<dbReference type="PANTHER" id="PTHR38439:SF3">
    <property type="entry name" value="COPPER-RESISTANT CUPROPROTEIN COPI"/>
    <property type="match status" value="1"/>
</dbReference>
<gene>
    <name evidence="6" type="ORF">ENM11_07465</name>
</gene>
<keyword evidence="4" id="KW-0186">Copper</keyword>
<dbReference type="GO" id="GO:0005507">
    <property type="term" value="F:copper ion binding"/>
    <property type="evidence" value="ECO:0007669"/>
    <property type="project" value="InterPro"/>
</dbReference>
<keyword evidence="2" id="KW-0479">Metal-binding</keyword>
<keyword evidence="3" id="KW-0249">Electron transport</keyword>